<dbReference type="GO" id="GO:0016020">
    <property type="term" value="C:membrane"/>
    <property type="evidence" value="ECO:0007669"/>
    <property type="project" value="UniProtKB-SubCell"/>
</dbReference>
<dbReference type="InParanoid" id="B7G7T7"/>
<dbReference type="PANTHER" id="PTHR20772">
    <property type="entry name" value="PROTEIN FMP42"/>
    <property type="match status" value="1"/>
</dbReference>
<dbReference type="Proteomes" id="UP000000759">
    <property type="component" value="Chromosome 18"/>
</dbReference>
<protein>
    <recommendedName>
        <fullName evidence="11">Major facilitator superfamily (MFS) profile domain-containing protein</fullName>
    </recommendedName>
</protein>
<evidence type="ECO:0000313" key="9">
    <source>
        <dbReference type="EMBL" id="EEC45421.1"/>
    </source>
</evidence>
<keyword evidence="10" id="KW-1185">Reference proteome</keyword>
<keyword evidence="7 8" id="KW-0472">Membrane</keyword>
<evidence type="ECO:0000256" key="3">
    <source>
        <dbReference type="ARBA" id="ARBA00022448"/>
    </source>
</evidence>
<evidence type="ECO:0000256" key="6">
    <source>
        <dbReference type="ARBA" id="ARBA00022989"/>
    </source>
</evidence>
<organism evidence="9 10">
    <name type="scientific">Phaeodactylum tricornutum (strain CCAP 1055/1)</name>
    <dbReference type="NCBI Taxonomy" id="556484"/>
    <lineage>
        <taxon>Eukaryota</taxon>
        <taxon>Sar</taxon>
        <taxon>Stramenopiles</taxon>
        <taxon>Ochrophyta</taxon>
        <taxon>Bacillariophyta</taxon>
        <taxon>Bacillariophyceae</taxon>
        <taxon>Bacillariophycidae</taxon>
        <taxon>Naviculales</taxon>
        <taxon>Phaeodactylaceae</taxon>
        <taxon>Phaeodactylum</taxon>
    </lineage>
</organism>
<dbReference type="Pfam" id="PF07690">
    <property type="entry name" value="MFS_1"/>
    <property type="match status" value="1"/>
</dbReference>
<keyword evidence="5" id="KW-0029">Amino-acid transport</keyword>
<evidence type="ECO:0000256" key="5">
    <source>
        <dbReference type="ARBA" id="ARBA00022970"/>
    </source>
</evidence>
<evidence type="ECO:0000256" key="4">
    <source>
        <dbReference type="ARBA" id="ARBA00022692"/>
    </source>
</evidence>
<evidence type="ECO:0000256" key="8">
    <source>
        <dbReference type="SAM" id="Phobius"/>
    </source>
</evidence>
<dbReference type="SUPFAM" id="SSF103473">
    <property type="entry name" value="MFS general substrate transporter"/>
    <property type="match status" value="1"/>
</dbReference>
<feature type="transmembrane region" description="Helical" evidence="8">
    <location>
        <begin position="152"/>
        <end position="171"/>
    </location>
</feature>
<dbReference type="eggNOG" id="ENOG502QRYG">
    <property type="taxonomic scope" value="Eukaryota"/>
</dbReference>
<dbReference type="OMA" id="FWANFYI"/>
<comment type="similarity">
    <text evidence="2">Belongs to the SLC43A transporter (TC 2.A.1.44) family.</text>
</comment>
<name>B7G7T7_PHATC</name>
<feature type="transmembrane region" description="Helical" evidence="8">
    <location>
        <begin position="361"/>
        <end position="382"/>
    </location>
</feature>
<feature type="transmembrane region" description="Helical" evidence="8">
    <location>
        <begin position="334"/>
        <end position="355"/>
    </location>
</feature>
<dbReference type="AlphaFoldDB" id="B7G7T7"/>
<dbReference type="KEGG" id="pti:PHATRDRAFT_48596"/>
<dbReference type="HOGENOM" id="CLU_579354_0_0_1"/>
<dbReference type="Gene3D" id="1.20.1250.20">
    <property type="entry name" value="MFS general substrate transporter like domains"/>
    <property type="match status" value="1"/>
</dbReference>
<proteinExistence type="inferred from homology"/>
<accession>B7G7T7</accession>
<dbReference type="OrthoDB" id="330047at2759"/>
<evidence type="ECO:0000256" key="2">
    <source>
        <dbReference type="ARBA" id="ARBA00006595"/>
    </source>
</evidence>
<dbReference type="EMBL" id="CM000620">
    <property type="protein sequence ID" value="EEC45421.1"/>
    <property type="molecule type" value="Genomic_DNA"/>
</dbReference>
<dbReference type="GO" id="GO:0006865">
    <property type="term" value="P:amino acid transport"/>
    <property type="evidence" value="ECO:0007669"/>
    <property type="project" value="UniProtKB-KW"/>
</dbReference>
<evidence type="ECO:0000313" key="10">
    <source>
        <dbReference type="Proteomes" id="UP000000759"/>
    </source>
</evidence>
<keyword evidence="3" id="KW-0813">Transport</keyword>
<sequence>MSSSKGEACAPGGISLPSSTTVRVSLVVFAMFQITLAAGLIVGWAGIAGSMLAAPQSHGGAGISLDDATQLFGLAASINYIAPLLLGIVLDHRGPRSCSVLSNTLVATGCAVFAAAGDLRTYSMGIGLVAFGGPGVQTSLMHVGNLFPQRRFFVMGVVAETITLSFAVFPLMDILWETTGWTFRGLFGCLGLVVAMSALGSFLVWPDSPYEIQETVVLGLDRNPEGTIDKIEDAIEETLLTPADKDGKHSMNCLLDLPIQGQLTSGVFIRLSIFFLVTSFWANFYIATVTTELGDQQLFDFDTQHQLARLLSFIDAGAIVCAPVSGFLLDSVGFIPTAFITITLGIVQMALLMIAGSNENIMIASFVSYAIFRAFLFPYFFASLSKNWAFASSESYPEFPSAFQEFRNSQLHRWQIVSKELVTNTKTPSLATAAKTCQSTGDFAKTASHTGKFYFNLVRVYRGGELILAMPY</sequence>
<gene>
    <name evidence="9" type="ORF">PHATRDRAFT_48596</name>
</gene>
<evidence type="ECO:0000256" key="1">
    <source>
        <dbReference type="ARBA" id="ARBA00004141"/>
    </source>
</evidence>
<feature type="transmembrane region" description="Helical" evidence="8">
    <location>
        <begin position="97"/>
        <end position="116"/>
    </location>
</feature>
<dbReference type="InterPro" id="IPR036259">
    <property type="entry name" value="MFS_trans_sf"/>
</dbReference>
<feature type="transmembrane region" description="Helical" evidence="8">
    <location>
        <begin position="267"/>
        <end position="287"/>
    </location>
</feature>
<dbReference type="InterPro" id="IPR011701">
    <property type="entry name" value="MFS"/>
</dbReference>
<evidence type="ECO:0000256" key="7">
    <source>
        <dbReference type="ARBA" id="ARBA00023136"/>
    </source>
</evidence>
<evidence type="ECO:0008006" key="11">
    <source>
        <dbReference type="Google" id="ProtNLM"/>
    </source>
</evidence>
<dbReference type="PANTHER" id="PTHR20772:SF2">
    <property type="entry name" value="PROTEIN FMP42"/>
    <property type="match status" value="1"/>
</dbReference>
<feature type="transmembrane region" description="Helical" evidence="8">
    <location>
        <begin position="71"/>
        <end position="90"/>
    </location>
</feature>
<dbReference type="GeneID" id="7194751"/>
<keyword evidence="6 8" id="KW-1133">Transmembrane helix</keyword>
<dbReference type="PaxDb" id="2850-Phatr48596"/>
<feature type="transmembrane region" description="Helical" evidence="8">
    <location>
        <begin position="26"/>
        <end position="51"/>
    </location>
</feature>
<reference evidence="9 10" key="1">
    <citation type="journal article" date="2008" name="Nature">
        <title>The Phaeodactylum genome reveals the evolutionary history of diatom genomes.</title>
        <authorList>
            <person name="Bowler C."/>
            <person name="Allen A.E."/>
            <person name="Badger J.H."/>
            <person name="Grimwood J."/>
            <person name="Jabbari K."/>
            <person name="Kuo A."/>
            <person name="Maheswari U."/>
            <person name="Martens C."/>
            <person name="Maumus F."/>
            <person name="Otillar R.P."/>
            <person name="Rayko E."/>
            <person name="Salamov A."/>
            <person name="Vandepoele K."/>
            <person name="Beszteri B."/>
            <person name="Gruber A."/>
            <person name="Heijde M."/>
            <person name="Katinka M."/>
            <person name="Mock T."/>
            <person name="Valentin K."/>
            <person name="Verret F."/>
            <person name="Berges J.A."/>
            <person name="Brownlee C."/>
            <person name="Cadoret J.P."/>
            <person name="Chiovitti A."/>
            <person name="Choi C.J."/>
            <person name="Coesel S."/>
            <person name="De Martino A."/>
            <person name="Detter J.C."/>
            <person name="Durkin C."/>
            <person name="Falciatore A."/>
            <person name="Fournet J."/>
            <person name="Haruta M."/>
            <person name="Huysman M.J."/>
            <person name="Jenkins B.D."/>
            <person name="Jiroutova K."/>
            <person name="Jorgensen R.E."/>
            <person name="Joubert Y."/>
            <person name="Kaplan A."/>
            <person name="Kroger N."/>
            <person name="Kroth P.G."/>
            <person name="La Roche J."/>
            <person name="Lindquist E."/>
            <person name="Lommer M."/>
            <person name="Martin-Jezequel V."/>
            <person name="Lopez P.J."/>
            <person name="Lucas S."/>
            <person name="Mangogna M."/>
            <person name="McGinnis K."/>
            <person name="Medlin L.K."/>
            <person name="Montsant A."/>
            <person name="Oudot-Le Secq M.P."/>
            <person name="Napoli C."/>
            <person name="Obornik M."/>
            <person name="Parker M.S."/>
            <person name="Petit J.L."/>
            <person name="Porcel B.M."/>
            <person name="Poulsen N."/>
            <person name="Robison M."/>
            <person name="Rychlewski L."/>
            <person name="Rynearson T.A."/>
            <person name="Schmutz J."/>
            <person name="Shapiro H."/>
            <person name="Siaut M."/>
            <person name="Stanley M."/>
            <person name="Sussman M.R."/>
            <person name="Taylor A.R."/>
            <person name="Vardi A."/>
            <person name="von Dassow P."/>
            <person name="Vyverman W."/>
            <person name="Willis A."/>
            <person name="Wyrwicz L.S."/>
            <person name="Rokhsar D.S."/>
            <person name="Weissenbach J."/>
            <person name="Armbrust E.V."/>
            <person name="Green B.R."/>
            <person name="Van de Peer Y."/>
            <person name="Grigoriev I.V."/>
        </authorList>
    </citation>
    <scope>NUCLEOTIDE SEQUENCE [LARGE SCALE GENOMIC DNA]</scope>
    <source>
        <strain evidence="9 10">CCAP 1055/1</strain>
    </source>
</reference>
<keyword evidence="4 8" id="KW-0812">Transmembrane</keyword>
<reference evidence="10" key="2">
    <citation type="submission" date="2008-08" db="EMBL/GenBank/DDBJ databases">
        <authorList>
            <consortium name="Diatom Consortium"/>
            <person name="Grigoriev I."/>
            <person name="Grimwood J."/>
            <person name="Kuo A."/>
            <person name="Otillar R.P."/>
            <person name="Salamov A."/>
            <person name="Detter J.C."/>
            <person name="Lindquist E."/>
            <person name="Shapiro H."/>
            <person name="Lucas S."/>
            <person name="Glavina del Rio T."/>
            <person name="Pitluck S."/>
            <person name="Rokhsar D."/>
            <person name="Bowler C."/>
        </authorList>
    </citation>
    <scope>GENOME REANNOTATION</scope>
    <source>
        <strain evidence="10">CCAP 1055/1</strain>
    </source>
</reference>
<comment type="subcellular location">
    <subcellularLocation>
        <location evidence="1">Membrane</location>
        <topology evidence="1">Multi-pass membrane protein</topology>
    </subcellularLocation>
</comment>
<dbReference type="RefSeq" id="XP_002183203.1">
    <property type="nucleotide sequence ID" value="XM_002183167.1"/>
</dbReference>
<feature type="transmembrane region" description="Helical" evidence="8">
    <location>
        <begin position="183"/>
        <end position="205"/>
    </location>
</feature>
<dbReference type="InterPro" id="IPR052599">
    <property type="entry name" value="SLC43A_AATransporter"/>
</dbReference>
<dbReference type="GO" id="GO:0022857">
    <property type="term" value="F:transmembrane transporter activity"/>
    <property type="evidence" value="ECO:0007669"/>
    <property type="project" value="InterPro"/>
</dbReference>
<feature type="transmembrane region" description="Helical" evidence="8">
    <location>
        <begin position="307"/>
        <end position="329"/>
    </location>
</feature>